<sequence>MDQNLLCPTTDLQIVLFQLVHKDRIPIFQDHINLLHKMHQSQSKLLLKEINEFQRSWANPKKVFLDVHHRIFLGPNTPNARWLPRNTCQKTYYVPLPCLHNSKYPDSL</sequence>
<organism evidence="1 2">
    <name type="scientific">Iris pallida</name>
    <name type="common">Sweet iris</name>
    <dbReference type="NCBI Taxonomy" id="29817"/>
    <lineage>
        <taxon>Eukaryota</taxon>
        <taxon>Viridiplantae</taxon>
        <taxon>Streptophyta</taxon>
        <taxon>Embryophyta</taxon>
        <taxon>Tracheophyta</taxon>
        <taxon>Spermatophyta</taxon>
        <taxon>Magnoliopsida</taxon>
        <taxon>Liliopsida</taxon>
        <taxon>Asparagales</taxon>
        <taxon>Iridaceae</taxon>
        <taxon>Iridoideae</taxon>
        <taxon>Irideae</taxon>
        <taxon>Iris</taxon>
    </lineage>
</organism>
<accession>A0AAX6E4Q3</accession>
<dbReference type="EMBL" id="JANAVB010040019">
    <property type="protein sequence ID" value="KAJ6798994.1"/>
    <property type="molecule type" value="Genomic_DNA"/>
</dbReference>
<evidence type="ECO:0000313" key="1">
    <source>
        <dbReference type="EMBL" id="KAJ6798994.1"/>
    </source>
</evidence>
<protein>
    <submittedName>
        <fullName evidence="1">Photosystem II 47 kDa protein (Chloroplast)</fullName>
    </submittedName>
</protein>
<keyword evidence="2" id="KW-1185">Reference proteome</keyword>
<reference evidence="1" key="2">
    <citation type="submission" date="2023-04" db="EMBL/GenBank/DDBJ databases">
        <authorList>
            <person name="Bruccoleri R.E."/>
            <person name="Oakeley E.J."/>
            <person name="Faust A.-M."/>
            <person name="Dessus-Babus S."/>
            <person name="Altorfer M."/>
            <person name="Burckhardt D."/>
            <person name="Oertli M."/>
            <person name="Naumann U."/>
            <person name="Petersen F."/>
            <person name="Wong J."/>
        </authorList>
    </citation>
    <scope>NUCLEOTIDE SEQUENCE</scope>
    <source>
        <strain evidence="1">GSM-AAB239-AS_SAM_17_03QT</strain>
        <tissue evidence="1">Leaf</tissue>
    </source>
</reference>
<proteinExistence type="predicted"/>
<reference evidence="1" key="1">
    <citation type="journal article" date="2023" name="GigaByte">
        <title>Genome assembly of the bearded iris, Iris pallida Lam.</title>
        <authorList>
            <person name="Bruccoleri R.E."/>
            <person name="Oakeley E.J."/>
            <person name="Faust A.M.E."/>
            <person name="Altorfer M."/>
            <person name="Dessus-Babus S."/>
            <person name="Burckhardt D."/>
            <person name="Oertli M."/>
            <person name="Naumann U."/>
            <person name="Petersen F."/>
            <person name="Wong J."/>
        </authorList>
    </citation>
    <scope>NUCLEOTIDE SEQUENCE</scope>
    <source>
        <strain evidence="1">GSM-AAB239-AS_SAM_17_03QT</strain>
    </source>
</reference>
<dbReference type="AlphaFoldDB" id="A0AAX6E4Q3"/>
<gene>
    <name evidence="1" type="ORF">M6B38_208800</name>
</gene>
<evidence type="ECO:0000313" key="2">
    <source>
        <dbReference type="Proteomes" id="UP001140949"/>
    </source>
</evidence>
<name>A0AAX6E4Q3_IRIPA</name>
<dbReference type="Proteomes" id="UP001140949">
    <property type="component" value="Unassembled WGS sequence"/>
</dbReference>
<comment type="caution">
    <text evidence="1">The sequence shown here is derived from an EMBL/GenBank/DDBJ whole genome shotgun (WGS) entry which is preliminary data.</text>
</comment>